<feature type="domain" description="Histidine kinase/HSP90-like ATPase" evidence="2">
    <location>
        <begin position="207"/>
        <end position="315"/>
    </location>
</feature>
<evidence type="ECO:0000259" key="3">
    <source>
        <dbReference type="Pfam" id="PF14417"/>
    </source>
</evidence>
<dbReference type="AlphaFoldDB" id="A0A7W5VDA9"/>
<dbReference type="SUPFAM" id="SSF55874">
    <property type="entry name" value="ATPase domain of HSP90 chaperone/DNA topoisomerase II/histidine kinase"/>
    <property type="match status" value="1"/>
</dbReference>
<dbReference type="InterPro" id="IPR050267">
    <property type="entry name" value="Anti-sigma-factor_SerPK"/>
</dbReference>
<dbReference type="GeneID" id="95387989"/>
<dbReference type="CDD" id="cd16936">
    <property type="entry name" value="HATPase_RsbW-like"/>
    <property type="match status" value="1"/>
</dbReference>
<dbReference type="Pfam" id="PF13581">
    <property type="entry name" value="HATPase_c_2"/>
    <property type="match status" value="1"/>
</dbReference>
<evidence type="ECO:0000256" key="1">
    <source>
        <dbReference type="ARBA" id="ARBA00022527"/>
    </source>
</evidence>
<keyword evidence="1" id="KW-0723">Serine/threonine-protein kinase</keyword>
<accession>A0A7W5VDA9</accession>
<proteinExistence type="predicted"/>
<reference evidence="4 5" key="1">
    <citation type="submission" date="2020-08" db="EMBL/GenBank/DDBJ databases">
        <title>Sequencing the genomes of 1000 actinobacteria strains.</title>
        <authorList>
            <person name="Klenk H.-P."/>
        </authorList>
    </citation>
    <scope>NUCLEOTIDE SEQUENCE [LARGE SCALE GENOMIC DNA]</scope>
    <source>
        <strain evidence="4 5">DSM 44320</strain>
    </source>
</reference>
<feature type="domain" description="MEDS" evidence="3">
    <location>
        <begin position="18"/>
        <end position="162"/>
    </location>
</feature>
<dbReference type="GO" id="GO:0004674">
    <property type="term" value="F:protein serine/threonine kinase activity"/>
    <property type="evidence" value="ECO:0007669"/>
    <property type="project" value="UniProtKB-KW"/>
</dbReference>
<dbReference type="Pfam" id="PF14417">
    <property type="entry name" value="MEDS"/>
    <property type="match status" value="1"/>
</dbReference>
<sequence>MSTTINPDARTPSAGLIHHALIYGSDQEFLAATIPFCLDGLAAGDRVLAVTTPANIDLLTGALDTAAAEVDFVEAGNWYHAPGRTLAAYGHYVDDHKRRHPRVRVIGEPLWHGRTPAQQAEWTRYESVINAAFATSPAWIVCPYDERALPEQIVSDARRTHPDLMSGPAWQASPAYTDPVAFTYATDHLPLSPAPAGTATDFGFDADLHRMRQRLASLAAGLGLGADQTDRLMLAVNEVATNAVEHGGGHGRIRMWIDGDVLVCDVTDPGHLDTPIPGYLPPDPAAPRGHGLWVVRQLCELLEIRTGRPGTQIRLHLARI</sequence>
<dbReference type="InterPro" id="IPR025847">
    <property type="entry name" value="MEDS_domain"/>
</dbReference>
<dbReference type="NCBIfam" id="NF041045">
    <property type="entry name" value="RsbA_anti_sig"/>
    <property type="match status" value="1"/>
</dbReference>
<evidence type="ECO:0000313" key="4">
    <source>
        <dbReference type="EMBL" id="MBB3725567.1"/>
    </source>
</evidence>
<dbReference type="Gene3D" id="3.30.565.10">
    <property type="entry name" value="Histidine kinase-like ATPase, C-terminal domain"/>
    <property type="match status" value="1"/>
</dbReference>
<dbReference type="RefSeq" id="WP_183645083.1">
    <property type="nucleotide sequence ID" value="NZ_JACIBV010000001.1"/>
</dbReference>
<dbReference type="InterPro" id="IPR003594">
    <property type="entry name" value="HATPase_dom"/>
</dbReference>
<name>A0A7W5VDA9_9ACTN</name>
<dbReference type="PANTHER" id="PTHR35526">
    <property type="entry name" value="ANTI-SIGMA-F FACTOR RSBW-RELATED"/>
    <property type="match status" value="1"/>
</dbReference>
<dbReference type="InterPro" id="IPR047718">
    <property type="entry name" value="RsbA-like_anti_sig"/>
</dbReference>
<keyword evidence="1" id="KW-0808">Transferase</keyword>
<protein>
    <submittedName>
        <fullName evidence="4">Anti-sigma regulatory factor (Ser/Thr protein kinase)</fullName>
    </submittedName>
</protein>
<keyword evidence="1" id="KW-0418">Kinase</keyword>
<dbReference type="PANTHER" id="PTHR35526:SF3">
    <property type="entry name" value="ANTI-SIGMA-F FACTOR RSBW"/>
    <property type="match status" value="1"/>
</dbReference>
<keyword evidence="5" id="KW-1185">Reference proteome</keyword>
<comment type="caution">
    <text evidence="4">The sequence shown here is derived from an EMBL/GenBank/DDBJ whole genome shotgun (WGS) entry which is preliminary data.</text>
</comment>
<organism evidence="4 5">
    <name type="scientific">Nonomuraea dietziae</name>
    <dbReference type="NCBI Taxonomy" id="65515"/>
    <lineage>
        <taxon>Bacteria</taxon>
        <taxon>Bacillati</taxon>
        <taxon>Actinomycetota</taxon>
        <taxon>Actinomycetes</taxon>
        <taxon>Streptosporangiales</taxon>
        <taxon>Streptosporangiaceae</taxon>
        <taxon>Nonomuraea</taxon>
    </lineage>
</organism>
<evidence type="ECO:0000313" key="5">
    <source>
        <dbReference type="Proteomes" id="UP000579945"/>
    </source>
</evidence>
<dbReference type="InterPro" id="IPR036890">
    <property type="entry name" value="HATPase_C_sf"/>
</dbReference>
<dbReference type="Proteomes" id="UP000579945">
    <property type="component" value="Unassembled WGS sequence"/>
</dbReference>
<gene>
    <name evidence="4" type="ORF">FHR33_001427</name>
</gene>
<dbReference type="EMBL" id="JACIBV010000001">
    <property type="protein sequence ID" value="MBB3725567.1"/>
    <property type="molecule type" value="Genomic_DNA"/>
</dbReference>
<evidence type="ECO:0000259" key="2">
    <source>
        <dbReference type="Pfam" id="PF13581"/>
    </source>
</evidence>